<evidence type="ECO:0000256" key="2">
    <source>
        <dbReference type="ARBA" id="ARBA00022490"/>
    </source>
</evidence>
<keyword evidence="2" id="KW-0963">Cytoplasm</keyword>
<dbReference type="EMBL" id="JQBL01000008">
    <property type="protein sequence ID" value="KRN50524.1"/>
    <property type="molecule type" value="Genomic_DNA"/>
</dbReference>
<proteinExistence type="predicted"/>
<dbReference type="PATRIC" id="fig|1410657.5.peg.2082"/>
<dbReference type="GO" id="GO:0000160">
    <property type="term" value="P:phosphorelay signal transduction system"/>
    <property type="evidence" value="ECO:0007669"/>
    <property type="project" value="UniProtKB-KW"/>
</dbReference>
<dbReference type="InterPro" id="IPR020449">
    <property type="entry name" value="Tscrpt_reg_AraC-type_HTH"/>
</dbReference>
<feature type="domain" description="HTH araC/xylS-type" evidence="9">
    <location>
        <begin position="404"/>
        <end position="502"/>
    </location>
</feature>
<gene>
    <name evidence="11" type="ORF">IV49_GL002018</name>
</gene>
<evidence type="ECO:0000259" key="9">
    <source>
        <dbReference type="PROSITE" id="PS01124"/>
    </source>
</evidence>
<dbReference type="InterPro" id="IPR051552">
    <property type="entry name" value="HptR"/>
</dbReference>
<evidence type="ECO:0000256" key="1">
    <source>
        <dbReference type="ARBA" id="ARBA00004496"/>
    </source>
</evidence>
<keyword evidence="12" id="KW-1185">Reference proteome</keyword>
<feature type="modified residue" description="4-aspartylphosphate" evidence="8">
    <location>
        <position position="54"/>
    </location>
</feature>
<dbReference type="InterPro" id="IPR001789">
    <property type="entry name" value="Sig_transdc_resp-reg_receiver"/>
</dbReference>
<dbReference type="RefSeq" id="WP_031588997.1">
    <property type="nucleotide sequence ID" value="NZ_JNKN01000008.1"/>
</dbReference>
<dbReference type="GO" id="GO:0043565">
    <property type="term" value="F:sequence-specific DNA binding"/>
    <property type="evidence" value="ECO:0007669"/>
    <property type="project" value="InterPro"/>
</dbReference>
<reference evidence="11 12" key="1">
    <citation type="journal article" date="2015" name="Genome Announc.">
        <title>Expanding the biotechnology potential of lactobacilli through comparative genomics of 213 strains and associated genera.</title>
        <authorList>
            <person name="Sun Z."/>
            <person name="Harris H.M."/>
            <person name="McCann A."/>
            <person name="Guo C."/>
            <person name="Argimon S."/>
            <person name="Zhang W."/>
            <person name="Yang X."/>
            <person name="Jeffery I.B."/>
            <person name="Cooney J.C."/>
            <person name="Kagawa T.F."/>
            <person name="Liu W."/>
            <person name="Song Y."/>
            <person name="Salvetti E."/>
            <person name="Wrobel A."/>
            <person name="Rasinkangas P."/>
            <person name="Parkhill J."/>
            <person name="Rea M.C."/>
            <person name="O'Sullivan O."/>
            <person name="Ritari J."/>
            <person name="Douillard F.P."/>
            <person name="Paul Ross R."/>
            <person name="Yang R."/>
            <person name="Briner A.E."/>
            <person name="Felis G.E."/>
            <person name="de Vos W.M."/>
            <person name="Barrangou R."/>
            <person name="Klaenhammer T.R."/>
            <person name="Caufield P.W."/>
            <person name="Cui Y."/>
            <person name="Zhang H."/>
            <person name="O'Toole P.W."/>
        </authorList>
    </citation>
    <scope>NUCLEOTIDE SEQUENCE [LARGE SCALE GENOMIC DNA]</scope>
    <source>
        <strain evidence="11 12">DSM 20405</strain>
    </source>
</reference>
<evidence type="ECO:0000256" key="6">
    <source>
        <dbReference type="ARBA" id="ARBA00023125"/>
    </source>
</evidence>
<dbReference type="PROSITE" id="PS50110">
    <property type="entry name" value="RESPONSE_REGULATORY"/>
    <property type="match status" value="1"/>
</dbReference>
<dbReference type="InterPro" id="IPR018060">
    <property type="entry name" value="HTH_AraC"/>
</dbReference>
<dbReference type="AlphaFoldDB" id="A0A0R2HKJ1"/>
<dbReference type="PANTHER" id="PTHR42713">
    <property type="entry name" value="HISTIDINE KINASE-RELATED"/>
    <property type="match status" value="1"/>
</dbReference>
<dbReference type="InterPro" id="IPR011006">
    <property type="entry name" value="CheY-like_superfamily"/>
</dbReference>
<evidence type="ECO:0000256" key="4">
    <source>
        <dbReference type="ARBA" id="ARBA00023012"/>
    </source>
</evidence>
<dbReference type="Gene3D" id="3.40.50.2300">
    <property type="match status" value="1"/>
</dbReference>
<dbReference type="PRINTS" id="PR00032">
    <property type="entry name" value="HTHARAC"/>
</dbReference>
<evidence type="ECO:0000313" key="11">
    <source>
        <dbReference type="EMBL" id="KRN50524.1"/>
    </source>
</evidence>
<protein>
    <recommendedName>
        <fullName evidence="13">Response regulator</fullName>
    </recommendedName>
</protein>
<evidence type="ECO:0000256" key="5">
    <source>
        <dbReference type="ARBA" id="ARBA00023015"/>
    </source>
</evidence>
<evidence type="ECO:0000259" key="10">
    <source>
        <dbReference type="PROSITE" id="PS50110"/>
    </source>
</evidence>
<dbReference type="CDD" id="cd17536">
    <property type="entry name" value="REC_YesN-like"/>
    <property type="match status" value="1"/>
</dbReference>
<dbReference type="SMART" id="SM00448">
    <property type="entry name" value="REC"/>
    <property type="match status" value="1"/>
</dbReference>
<dbReference type="PANTHER" id="PTHR42713:SF3">
    <property type="entry name" value="TRANSCRIPTIONAL REGULATORY PROTEIN HPTR"/>
    <property type="match status" value="1"/>
</dbReference>
<keyword evidence="3 8" id="KW-0597">Phosphoprotein</keyword>
<feature type="domain" description="Response regulatory" evidence="10">
    <location>
        <begin position="3"/>
        <end position="119"/>
    </location>
</feature>
<dbReference type="Gene3D" id="1.10.10.60">
    <property type="entry name" value="Homeodomain-like"/>
    <property type="match status" value="2"/>
</dbReference>
<keyword evidence="4" id="KW-0902">Two-component regulatory system</keyword>
<evidence type="ECO:0000256" key="3">
    <source>
        <dbReference type="ARBA" id="ARBA00022553"/>
    </source>
</evidence>
<dbReference type="GO" id="GO:0003700">
    <property type="term" value="F:DNA-binding transcription factor activity"/>
    <property type="evidence" value="ECO:0007669"/>
    <property type="project" value="InterPro"/>
</dbReference>
<keyword evidence="6" id="KW-0238">DNA-binding</keyword>
<dbReference type="Pfam" id="PF00072">
    <property type="entry name" value="Response_reg"/>
    <property type="match status" value="1"/>
</dbReference>
<sequence>MYKVLVADDEKIGRKGVHFLLDQMEEELSIVEAKNGKEALHYIENNPIDILLTDIKMPFIDGIELIGEALKIQPHIKIAIFSGYSDFEYAKKALSLGVMEYILKPVNPEEFKSTIKKVIHQVDMDHQRSEQSQRHEEILKEHVLYNLVNGNNLKAIEKQLNGKPIEDYIAPYHSIILLEFPGTFFDQSPDIQEDFKKHIRIPFDYLNLNLSQSLFFFEEEDNEKLNAVAHEIYNMLQITYHTKGYLAISTKITSLEDIEGEVERLEDLLEGMYYHPHKHIYQGDGEEELDIKPYEDVEALTARVKHDIHVKDINAIKKDFENFYALYYSQNDYTNDYMKFLFSGMIKDIYQALSHTDEKMLDQMIVRFYRTTDFKAMKQIMDEFVDLLAKEFEKSESLSHSEVKDVIRYVYNHYNLDLGVESLANAVNLAPSYLSHIFKKETGENLGKFIKRVRMEKAKEMLETTHEKIVSIAVAVGYSNVSYFCQSFREYYGLSPQKYRSKGE</sequence>
<evidence type="ECO:0000256" key="7">
    <source>
        <dbReference type="ARBA" id="ARBA00023163"/>
    </source>
</evidence>
<dbReference type="GO" id="GO:0005737">
    <property type="term" value="C:cytoplasm"/>
    <property type="evidence" value="ECO:0007669"/>
    <property type="project" value="UniProtKB-SubCell"/>
</dbReference>
<comment type="caution">
    <text evidence="11">The sequence shown here is derived from an EMBL/GenBank/DDBJ whole genome shotgun (WGS) entry which is preliminary data.</text>
</comment>
<dbReference type="SMART" id="SM00342">
    <property type="entry name" value="HTH_ARAC"/>
    <property type="match status" value="1"/>
</dbReference>
<organism evidence="11 12">
    <name type="scientific">Kandleria vitulina DSM 20405</name>
    <dbReference type="NCBI Taxonomy" id="1410657"/>
    <lineage>
        <taxon>Bacteria</taxon>
        <taxon>Bacillati</taxon>
        <taxon>Bacillota</taxon>
        <taxon>Erysipelotrichia</taxon>
        <taxon>Erysipelotrichales</taxon>
        <taxon>Coprobacillaceae</taxon>
        <taxon>Kandleria</taxon>
    </lineage>
</organism>
<evidence type="ECO:0008006" key="13">
    <source>
        <dbReference type="Google" id="ProtNLM"/>
    </source>
</evidence>
<dbReference type="SUPFAM" id="SSF46689">
    <property type="entry name" value="Homeodomain-like"/>
    <property type="match status" value="2"/>
</dbReference>
<evidence type="ECO:0000256" key="8">
    <source>
        <dbReference type="PROSITE-ProRule" id="PRU00169"/>
    </source>
</evidence>
<dbReference type="InterPro" id="IPR009057">
    <property type="entry name" value="Homeodomain-like_sf"/>
</dbReference>
<accession>A0A0R2HKJ1</accession>
<evidence type="ECO:0000313" key="12">
    <source>
        <dbReference type="Proteomes" id="UP000051841"/>
    </source>
</evidence>
<comment type="subcellular location">
    <subcellularLocation>
        <location evidence="1">Cytoplasm</location>
    </subcellularLocation>
</comment>
<dbReference type="PROSITE" id="PS00041">
    <property type="entry name" value="HTH_ARAC_FAMILY_1"/>
    <property type="match status" value="1"/>
</dbReference>
<dbReference type="InterPro" id="IPR018062">
    <property type="entry name" value="HTH_AraC-typ_CS"/>
</dbReference>
<keyword evidence="7" id="KW-0804">Transcription</keyword>
<dbReference type="PROSITE" id="PS01124">
    <property type="entry name" value="HTH_ARAC_FAMILY_2"/>
    <property type="match status" value="1"/>
</dbReference>
<dbReference type="Proteomes" id="UP000051841">
    <property type="component" value="Unassembled WGS sequence"/>
</dbReference>
<keyword evidence="5" id="KW-0805">Transcription regulation</keyword>
<dbReference type="Pfam" id="PF12833">
    <property type="entry name" value="HTH_18"/>
    <property type="match status" value="1"/>
</dbReference>
<dbReference type="SUPFAM" id="SSF52172">
    <property type="entry name" value="CheY-like"/>
    <property type="match status" value="1"/>
</dbReference>
<name>A0A0R2HKJ1_9FIRM</name>